<evidence type="ECO:0000256" key="1">
    <source>
        <dbReference type="SAM" id="Phobius"/>
    </source>
</evidence>
<dbReference type="Proteomes" id="UP001379533">
    <property type="component" value="Chromosome"/>
</dbReference>
<keyword evidence="1" id="KW-0812">Transmembrane</keyword>
<evidence type="ECO:0000313" key="3">
    <source>
        <dbReference type="EMBL" id="WXA93180.1"/>
    </source>
</evidence>
<keyword evidence="4" id="KW-1185">Reference proteome</keyword>
<evidence type="ECO:0008006" key="5">
    <source>
        <dbReference type="Google" id="ProtNLM"/>
    </source>
</evidence>
<name>A0ABZ2K390_9BACT</name>
<gene>
    <name evidence="3" type="ORF">LZC95_42850</name>
</gene>
<accession>A0ABZ2K390</accession>
<keyword evidence="1" id="KW-1133">Transmembrane helix</keyword>
<sequence length="320" mass="32983">MNLRSKLATATLVAVCALPGVAHAEDKAGAAALFAEAGKLVDAGQPARACPKYEESLRLFESINTRYFLADCYERIGRNASAWALYLEVAAKASDDPAKVERARERAALVAPKVSHLTVAVDTKQQTEGLAIKRDGAQLGPGQWGTAMPVDPGAHVVEASAPGKKPWSAEIQVAPNGAKARIAVPPLEDAPAPIAGTIPVASPDNAPAPQDASTGNGQRTLGLIVGGTGIAAMGTGVVLAFMAKSKYDDASPYCNGDRCLQEGVDLRDSAVSRATIATVVFGVGLAATVGGGLLWFTAPRAKKQTSIGVTPNGFVLRGTF</sequence>
<reference evidence="3 4" key="1">
    <citation type="submission" date="2021-12" db="EMBL/GenBank/DDBJ databases">
        <title>Discovery of the Pendulisporaceae a myxobacterial family with distinct sporulation behavior and unique specialized metabolism.</title>
        <authorList>
            <person name="Garcia R."/>
            <person name="Popoff A."/>
            <person name="Bader C.D."/>
            <person name="Loehr J."/>
            <person name="Walesch S."/>
            <person name="Walt C."/>
            <person name="Boldt J."/>
            <person name="Bunk B."/>
            <person name="Haeckl F.J.F.P.J."/>
            <person name="Gunesch A.P."/>
            <person name="Birkelbach J."/>
            <person name="Nuebel U."/>
            <person name="Pietschmann T."/>
            <person name="Bach T."/>
            <person name="Mueller R."/>
        </authorList>
    </citation>
    <scope>NUCLEOTIDE SEQUENCE [LARGE SCALE GENOMIC DNA]</scope>
    <source>
        <strain evidence="3 4">MSr12523</strain>
    </source>
</reference>
<dbReference type="EMBL" id="CP089982">
    <property type="protein sequence ID" value="WXA93180.1"/>
    <property type="molecule type" value="Genomic_DNA"/>
</dbReference>
<keyword evidence="1" id="KW-0472">Membrane</keyword>
<evidence type="ECO:0000313" key="4">
    <source>
        <dbReference type="Proteomes" id="UP001379533"/>
    </source>
</evidence>
<organism evidence="3 4">
    <name type="scientific">Pendulispora brunnea</name>
    <dbReference type="NCBI Taxonomy" id="2905690"/>
    <lineage>
        <taxon>Bacteria</taxon>
        <taxon>Pseudomonadati</taxon>
        <taxon>Myxococcota</taxon>
        <taxon>Myxococcia</taxon>
        <taxon>Myxococcales</taxon>
        <taxon>Sorangiineae</taxon>
        <taxon>Pendulisporaceae</taxon>
        <taxon>Pendulispora</taxon>
    </lineage>
</organism>
<feature type="transmembrane region" description="Helical" evidence="1">
    <location>
        <begin position="221"/>
        <end position="243"/>
    </location>
</feature>
<feature type="transmembrane region" description="Helical" evidence="1">
    <location>
        <begin position="276"/>
        <end position="296"/>
    </location>
</feature>
<dbReference type="RefSeq" id="WP_394843777.1">
    <property type="nucleotide sequence ID" value="NZ_CP089982.1"/>
</dbReference>
<feature type="chain" id="PRO_5046606622" description="Tetratricopeptide repeat protein" evidence="2">
    <location>
        <begin position="25"/>
        <end position="320"/>
    </location>
</feature>
<keyword evidence="2" id="KW-0732">Signal</keyword>
<proteinExistence type="predicted"/>
<evidence type="ECO:0000256" key="2">
    <source>
        <dbReference type="SAM" id="SignalP"/>
    </source>
</evidence>
<feature type="signal peptide" evidence="2">
    <location>
        <begin position="1"/>
        <end position="24"/>
    </location>
</feature>
<protein>
    <recommendedName>
        <fullName evidence="5">Tetratricopeptide repeat protein</fullName>
    </recommendedName>
</protein>